<organism evidence="2 5">
    <name type="scientific">Vibrio metoecus</name>
    <dbReference type="NCBI Taxonomy" id="1481663"/>
    <lineage>
        <taxon>Bacteria</taxon>
        <taxon>Pseudomonadati</taxon>
        <taxon>Pseudomonadota</taxon>
        <taxon>Gammaproteobacteria</taxon>
        <taxon>Vibrionales</taxon>
        <taxon>Vibrionaceae</taxon>
        <taxon>Vibrio</taxon>
    </lineage>
</organism>
<comment type="caution">
    <text evidence="2">The sequence shown here is derived from an EMBL/GenBank/DDBJ whole genome shotgun (WGS) entry which is preliminary data.</text>
</comment>
<dbReference type="FunFam" id="3.40.50.620:FF:000280">
    <property type="entry name" value="DUF218 domain"/>
    <property type="match status" value="1"/>
</dbReference>
<protein>
    <recommendedName>
        <fullName evidence="1">DUF218 domain-containing protein</fullName>
    </recommendedName>
</protein>
<evidence type="ECO:0000313" key="4">
    <source>
        <dbReference type="Proteomes" id="UP000050491"/>
    </source>
</evidence>
<dbReference type="Pfam" id="PF02698">
    <property type="entry name" value="DUF218"/>
    <property type="match status" value="1"/>
</dbReference>
<dbReference type="CDD" id="cd06259">
    <property type="entry name" value="YdcF-like"/>
    <property type="match status" value="1"/>
</dbReference>
<name>A0A0Q0LPK3_VIBMT</name>
<dbReference type="InterPro" id="IPR051599">
    <property type="entry name" value="Cell_Envelope_Assoc"/>
</dbReference>
<evidence type="ECO:0000259" key="1">
    <source>
        <dbReference type="Pfam" id="PF02698"/>
    </source>
</evidence>
<accession>A0A0Q0LPK3</accession>
<evidence type="ECO:0000313" key="2">
    <source>
        <dbReference type="EMBL" id="KQA23817.1"/>
    </source>
</evidence>
<dbReference type="AlphaFoldDB" id="A0A0Q0LPK3"/>
<dbReference type="EMBL" id="LBGP01000018">
    <property type="protein sequence ID" value="KQA99492.1"/>
    <property type="molecule type" value="Genomic_DNA"/>
</dbReference>
<sequence length="212" mass="23949">MSKHLYQHIEILWNYLQLHQQPKPADVILVLGSNDLRVAEHAAKLYHQGLAPRVLFSGGLGRFTQGVFEQTEAETFAAIAKEAGVPEEALLLETQSTNSGENMLFSHQVLTQQAHPAQRILLLQKPYMERRAYATFLQQWPESVESVQVTSPSGGFFDYLTSELTSDFVLNAMLGDFERIRDYPALGFQIEQPIPEPVTLAYQTLLPFKFTP</sequence>
<dbReference type="InterPro" id="IPR014729">
    <property type="entry name" value="Rossmann-like_a/b/a_fold"/>
</dbReference>
<feature type="domain" description="DUF218" evidence="1">
    <location>
        <begin position="26"/>
        <end position="147"/>
    </location>
</feature>
<reference evidence="4 5" key="1">
    <citation type="journal article" date="2015" name="Genome Biol. Evol.">
        <title>The Dynamics of Genetic Interactions between Vibrio metoecus and Vibrio cholerae, Two Close Relatives Co-Occurring in the Environment.</title>
        <authorList>
            <person name="Orata F.D."/>
            <person name="Kirchberger P.C."/>
            <person name="Meheust R."/>
            <person name="Barlow E.J."/>
            <person name="Tarr C.L."/>
            <person name="Boucher Y."/>
        </authorList>
    </citation>
    <scope>NUCLEOTIDE SEQUENCE [LARGE SCALE GENOMIC DNA]</scope>
    <source>
        <strain evidence="2 5">08-2459</strain>
        <strain evidence="3 4">YB5B04</strain>
    </source>
</reference>
<evidence type="ECO:0000313" key="5">
    <source>
        <dbReference type="Proteomes" id="UP000053724"/>
    </source>
</evidence>
<dbReference type="GO" id="GO:0005886">
    <property type="term" value="C:plasma membrane"/>
    <property type="evidence" value="ECO:0007669"/>
    <property type="project" value="TreeGrafter"/>
</dbReference>
<dbReference type="Proteomes" id="UP000050491">
    <property type="component" value="Unassembled WGS sequence"/>
</dbReference>
<dbReference type="PANTHER" id="PTHR30336">
    <property type="entry name" value="INNER MEMBRANE PROTEIN, PROBABLE PERMEASE"/>
    <property type="match status" value="1"/>
</dbReference>
<dbReference type="InterPro" id="IPR003848">
    <property type="entry name" value="DUF218"/>
</dbReference>
<dbReference type="PATRIC" id="fig|1481663.12.peg.1165"/>
<evidence type="ECO:0000313" key="3">
    <source>
        <dbReference type="EMBL" id="KQA99492.1"/>
    </source>
</evidence>
<dbReference type="RefSeq" id="WP_055027696.1">
    <property type="nucleotide sequence ID" value="NZ_CABMIR010000018.1"/>
</dbReference>
<proteinExistence type="predicted"/>
<dbReference type="Proteomes" id="UP000053724">
    <property type="component" value="Unassembled WGS sequence"/>
</dbReference>
<dbReference type="EMBL" id="LCUF01000007">
    <property type="protein sequence ID" value="KQA23817.1"/>
    <property type="molecule type" value="Genomic_DNA"/>
</dbReference>
<dbReference type="Gene3D" id="3.40.50.620">
    <property type="entry name" value="HUPs"/>
    <property type="match status" value="1"/>
</dbReference>
<dbReference type="OrthoDB" id="2216870at2"/>
<dbReference type="PANTHER" id="PTHR30336:SF20">
    <property type="entry name" value="DUF218 DOMAIN-CONTAINING PROTEIN"/>
    <property type="match status" value="1"/>
</dbReference>
<gene>
    <name evidence="2" type="ORF">AAY55_07535</name>
    <name evidence="3" type="ORF">XV92_11885</name>
</gene>